<sequence length="69" mass="7543">MTFLKTALFAATLVVANLGYAADGSERSISHNEDFRDSQAALLQHRQLHETLAQQGQRADKASKVEATN</sequence>
<comment type="caution">
    <text evidence="2">The sequence shown here is derived from an EMBL/GenBank/DDBJ whole genome shotgun (WGS) entry which is preliminary data.</text>
</comment>
<proteinExistence type="predicted"/>
<evidence type="ECO:0008006" key="4">
    <source>
        <dbReference type="Google" id="ProtNLM"/>
    </source>
</evidence>
<evidence type="ECO:0000313" key="2">
    <source>
        <dbReference type="EMBL" id="MDH4761792.1"/>
    </source>
</evidence>
<keyword evidence="3" id="KW-1185">Reference proteome</keyword>
<dbReference type="RefSeq" id="WP_280306277.1">
    <property type="nucleotide sequence ID" value="NZ_JAPDIQ010000001.1"/>
</dbReference>
<evidence type="ECO:0000313" key="3">
    <source>
        <dbReference type="Proteomes" id="UP001157461"/>
    </source>
</evidence>
<feature type="signal peptide" evidence="1">
    <location>
        <begin position="1"/>
        <end position="21"/>
    </location>
</feature>
<name>A0ABT6IB94_9PSED</name>
<gene>
    <name evidence="2" type="ORF">OMP44_02575</name>
</gene>
<feature type="chain" id="PRO_5045289424" description="Secreted protein" evidence="1">
    <location>
        <begin position="22"/>
        <end position="69"/>
    </location>
</feature>
<protein>
    <recommendedName>
        <fullName evidence="4">Secreted protein</fullName>
    </recommendedName>
</protein>
<dbReference type="EMBL" id="JAPDIQ010000001">
    <property type="protein sequence ID" value="MDH4761792.1"/>
    <property type="molecule type" value="Genomic_DNA"/>
</dbReference>
<evidence type="ECO:0000256" key="1">
    <source>
        <dbReference type="SAM" id="SignalP"/>
    </source>
</evidence>
<organism evidence="2 3">
    <name type="scientific">Pseudomonas flavocrustae</name>
    <dbReference type="NCBI Taxonomy" id="2991719"/>
    <lineage>
        <taxon>Bacteria</taxon>
        <taxon>Pseudomonadati</taxon>
        <taxon>Pseudomonadota</taxon>
        <taxon>Gammaproteobacteria</taxon>
        <taxon>Pseudomonadales</taxon>
        <taxon>Pseudomonadaceae</taxon>
        <taxon>Pseudomonas</taxon>
    </lineage>
</organism>
<keyword evidence="1" id="KW-0732">Signal</keyword>
<accession>A0ABT6IB94</accession>
<dbReference type="Proteomes" id="UP001157461">
    <property type="component" value="Unassembled WGS sequence"/>
</dbReference>
<reference evidence="2 3" key="1">
    <citation type="submission" date="2022-10" db="EMBL/GenBank/DDBJ databases">
        <title>A novel Pseudomonas species, isolated from Passiflora incarnata leaves.</title>
        <authorList>
            <person name="Cueva-Yesquen L.G."/>
            <person name="Fantinatti-Garboggini F."/>
        </authorList>
    </citation>
    <scope>NUCLEOTIDE SEQUENCE [LARGE SCALE GENOMIC DNA]</scope>
    <source>
        <strain evidence="2 3">CBMAI 2609</strain>
    </source>
</reference>